<feature type="compositionally biased region" description="Pro residues" evidence="1">
    <location>
        <begin position="30"/>
        <end position="43"/>
    </location>
</feature>
<evidence type="ECO:0000256" key="1">
    <source>
        <dbReference type="SAM" id="MobiDB-lite"/>
    </source>
</evidence>
<evidence type="ECO:0000313" key="2">
    <source>
        <dbReference type="EMBL" id="MBP2479107.1"/>
    </source>
</evidence>
<feature type="region of interest" description="Disordered" evidence="1">
    <location>
        <begin position="1"/>
        <end position="75"/>
    </location>
</feature>
<comment type="caution">
    <text evidence="2">The sequence shown here is derived from an EMBL/GenBank/DDBJ whole genome shotgun (WGS) entry which is preliminary data.</text>
</comment>
<name>A0ABS5ARA3_9PSEU</name>
<reference evidence="2 3" key="1">
    <citation type="submission" date="2021-03" db="EMBL/GenBank/DDBJ databases">
        <title>Sequencing the genomes of 1000 actinobacteria strains.</title>
        <authorList>
            <person name="Klenk H.-P."/>
        </authorList>
    </citation>
    <scope>NUCLEOTIDE SEQUENCE [LARGE SCALE GENOMIC DNA]</scope>
    <source>
        <strain evidence="2 3">DSM 44580</strain>
    </source>
</reference>
<proteinExistence type="predicted"/>
<dbReference type="Proteomes" id="UP001519363">
    <property type="component" value="Unassembled WGS sequence"/>
</dbReference>
<evidence type="ECO:0000313" key="3">
    <source>
        <dbReference type="Proteomes" id="UP001519363"/>
    </source>
</evidence>
<sequence length="188" mass="19045">MPLPECAAPRGHHPTRLPLEARVSETSPPETSPAPTPPPPSPPSSTEATAPSAGTTPPGTPTPASAAPGGDLTELQNQVTALTSRYEEAAAEAQTAQHRLHQLVAARSVGLPDVLAERLRGDTEQALAEDASAVLAAVTALAATQAPATPTSPAPLRPVEALRPASPVGSSVPVEDTPEAIARLVWGS</sequence>
<gene>
    <name evidence="2" type="ORF">JOF53_007979</name>
</gene>
<feature type="region of interest" description="Disordered" evidence="1">
    <location>
        <begin position="146"/>
        <end position="174"/>
    </location>
</feature>
<dbReference type="EMBL" id="JAGIOO010000001">
    <property type="protein sequence ID" value="MBP2479107.1"/>
    <property type="molecule type" value="Genomic_DNA"/>
</dbReference>
<organism evidence="2 3">
    <name type="scientific">Crossiella equi</name>
    <dbReference type="NCBI Taxonomy" id="130796"/>
    <lineage>
        <taxon>Bacteria</taxon>
        <taxon>Bacillati</taxon>
        <taxon>Actinomycetota</taxon>
        <taxon>Actinomycetes</taxon>
        <taxon>Pseudonocardiales</taxon>
        <taxon>Pseudonocardiaceae</taxon>
        <taxon>Crossiella</taxon>
    </lineage>
</organism>
<dbReference type="RefSeq" id="WP_209707695.1">
    <property type="nucleotide sequence ID" value="NZ_JAGIOO010000001.1"/>
</dbReference>
<keyword evidence="3" id="KW-1185">Reference proteome</keyword>
<feature type="compositionally biased region" description="Low complexity" evidence="1">
    <location>
        <begin position="44"/>
        <end position="69"/>
    </location>
</feature>
<protein>
    <submittedName>
        <fullName evidence="2">Type IV secretory pathway VirB10-like protein</fullName>
    </submittedName>
</protein>
<accession>A0ABS5ARA3</accession>